<dbReference type="PANTHER" id="PTHR38926">
    <property type="entry name" value="F-BOX DOMAIN CONTAINING PROTEIN, EXPRESSED"/>
    <property type="match status" value="1"/>
</dbReference>
<gene>
    <name evidence="3" type="ORF">IFM89_010951</name>
</gene>
<dbReference type="SUPFAM" id="SSF52047">
    <property type="entry name" value="RNI-like"/>
    <property type="match status" value="1"/>
</dbReference>
<evidence type="ECO:0000259" key="2">
    <source>
        <dbReference type="PROSITE" id="PS50181"/>
    </source>
</evidence>
<sequence>MEPCPSKRTRNWHNLPRDVLILIFMKLELSEVLYNAQLVCSWWRKIAKEPELFHIIDVQNLWDFFDIRDYDHTTKTAKDPGILRLNEARHYFETQDYNRMSKMAIEAINRSCGELVKFSIMKFATDKVLRYIGMKSGNSLKCLRLAKCKQVSEKILIQVVKKLPLLEEFELCYSSFSWKVIKVVGHSCPRLISFRLNRHEVKHIHYSPYRNEFIRKHVIERSLRKCEVDDDAFAIAANMPTLRRLHLFGNSMTDKGLRAILDKCPHLEYLDLRKCFYIKFGGFLRERCQGIRILRLPDDSTDDFDFDLEDEYVRELHNGINSDSYSSDPDELSDKEEEDDCFM</sequence>
<dbReference type="AlphaFoldDB" id="A0A835MDX5"/>
<dbReference type="EMBL" id="JADFTS010000002">
    <property type="protein sequence ID" value="KAF9620216.1"/>
    <property type="molecule type" value="Genomic_DNA"/>
</dbReference>
<dbReference type="Pfam" id="PF12937">
    <property type="entry name" value="F-box-like"/>
    <property type="match status" value="1"/>
</dbReference>
<evidence type="ECO:0000313" key="4">
    <source>
        <dbReference type="Proteomes" id="UP000631114"/>
    </source>
</evidence>
<dbReference type="OrthoDB" id="2095648at2759"/>
<proteinExistence type="predicted"/>
<evidence type="ECO:0000256" key="1">
    <source>
        <dbReference type="SAM" id="MobiDB-lite"/>
    </source>
</evidence>
<reference evidence="3 4" key="1">
    <citation type="submission" date="2020-10" db="EMBL/GenBank/DDBJ databases">
        <title>The Coptis chinensis genome and diversification of protoberbering-type alkaloids.</title>
        <authorList>
            <person name="Wang B."/>
            <person name="Shu S."/>
            <person name="Song C."/>
            <person name="Liu Y."/>
        </authorList>
    </citation>
    <scope>NUCLEOTIDE SEQUENCE [LARGE SCALE GENOMIC DNA]</scope>
    <source>
        <strain evidence="3">HL-2020</strain>
        <tissue evidence="3">Leaf</tissue>
    </source>
</reference>
<dbReference type="PANTHER" id="PTHR38926:SF2">
    <property type="entry name" value="F-BOX_LRR-REPEAT PROTEIN 21-RELATED"/>
    <property type="match status" value="1"/>
</dbReference>
<dbReference type="Gene3D" id="3.80.10.10">
    <property type="entry name" value="Ribonuclease Inhibitor"/>
    <property type="match status" value="1"/>
</dbReference>
<feature type="region of interest" description="Disordered" evidence="1">
    <location>
        <begin position="319"/>
        <end position="343"/>
    </location>
</feature>
<dbReference type="CDD" id="cd22164">
    <property type="entry name" value="F-box_AtSKIP19-like"/>
    <property type="match status" value="1"/>
</dbReference>
<dbReference type="InterPro" id="IPR032675">
    <property type="entry name" value="LRR_dom_sf"/>
</dbReference>
<comment type="caution">
    <text evidence="3">The sequence shown here is derived from an EMBL/GenBank/DDBJ whole genome shotgun (WGS) entry which is preliminary data.</text>
</comment>
<dbReference type="Pfam" id="PF24758">
    <property type="entry name" value="LRR_At5g56370"/>
    <property type="match status" value="1"/>
</dbReference>
<name>A0A835MDX5_9MAGN</name>
<dbReference type="Proteomes" id="UP000631114">
    <property type="component" value="Unassembled WGS sequence"/>
</dbReference>
<protein>
    <recommendedName>
        <fullName evidence="2">F-box domain-containing protein</fullName>
    </recommendedName>
</protein>
<accession>A0A835MDX5</accession>
<feature type="compositionally biased region" description="Acidic residues" evidence="1">
    <location>
        <begin position="328"/>
        <end position="343"/>
    </location>
</feature>
<dbReference type="PROSITE" id="PS50181">
    <property type="entry name" value="FBOX"/>
    <property type="match status" value="1"/>
</dbReference>
<dbReference type="SUPFAM" id="SSF81383">
    <property type="entry name" value="F-box domain"/>
    <property type="match status" value="1"/>
</dbReference>
<dbReference type="InterPro" id="IPR036047">
    <property type="entry name" value="F-box-like_dom_sf"/>
</dbReference>
<dbReference type="InterPro" id="IPR055411">
    <property type="entry name" value="LRR_FXL15/At3g58940/PEG3-like"/>
</dbReference>
<keyword evidence="4" id="KW-1185">Reference proteome</keyword>
<feature type="domain" description="F-box" evidence="2">
    <location>
        <begin position="9"/>
        <end position="56"/>
    </location>
</feature>
<dbReference type="Gene3D" id="1.20.1280.50">
    <property type="match status" value="1"/>
</dbReference>
<dbReference type="InterPro" id="IPR001810">
    <property type="entry name" value="F-box_dom"/>
</dbReference>
<evidence type="ECO:0000313" key="3">
    <source>
        <dbReference type="EMBL" id="KAF9620216.1"/>
    </source>
</evidence>
<organism evidence="3 4">
    <name type="scientific">Coptis chinensis</name>
    <dbReference type="NCBI Taxonomy" id="261450"/>
    <lineage>
        <taxon>Eukaryota</taxon>
        <taxon>Viridiplantae</taxon>
        <taxon>Streptophyta</taxon>
        <taxon>Embryophyta</taxon>
        <taxon>Tracheophyta</taxon>
        <taxon>Spermatophyta</taxon>
        <taxon>Magnoliopsida</taxon>
        <taxon>Ranunculales</taxon>
        <taxon>Ranunculaceae</taxon>
        <taxon>Coptidoideae</taxon>
        <taxon>Coptis</taxon>
    </lineage>
</organism>